<dbReference type="OrthoDB" id="7305308at2759"/>
<evidence type="ECO:0000256" key="1">
    <source>
        <dbReference type="ARBA" id="ARBA00022679"/>
    </source>
</evidence>
<evidence type="ECO:0000256" key="2">
    <source>
        <dbReference type="ARBA" id="ARBA00023315"/>
    </source>
</evidence>
<dbReference type="GO" id="GO:0016747">
    <property type="term" value="F:acyltransferase activity, transferring groups other than amino-acyl groups"/>
    <property type="evidence" value="ECO:0007669"/>
    <property type="project" value="InterPro"/>
</dbReference>
<feature type="domain" description="N-acetyltransferase" evidence="3">
    <location>
        <begin position="5"/>
        <end position="177"/>
    </location>
</feature>
<evidence type="ECO:0000313" key="5">
    <source>
        <dbReference type="Proteomes" id="UP000789595"/>
    </source>
</evidence>
<comment type="caution">
    <text evidence="4">The sequence shown here is derived from an EMBL/GenBank/DDBJ whole genome shotgun (WGS) entry which is preliminary data.</text>
</comment>
<name>A0A8J2S4A4_9STRA</name>
<keyword evidence="5" id="KW-1185">Reference proteome</keyword>
<dbReference type="PANTHER" id="PTHR43877:SF2">
    <property type="entry name" value="AMINOALKYLPHOSPHONATE N-ACETYLTRANSFERASE-RELATED"/>
    <property type="match status" value="1"/>
</dbReference>
<dbReference type="Pfam" id="PF00583">
    <property type="entry name" value="Acetyltransf_1"/>
    <property type="match status" value="1"/>
</dbReference>
<accession>A0A8J2S4A4</accession>
<protein>
    <recommendedName>
        <fullName evidence="3">N-acetyltransferase domain-containing protein</fullName>
    </recommendedName>
</protein>
<dbReference type="PROSITE" id="PS51186">
    <property type="entry name" value="GNAT"/>
    <property type="match status" value="1"/>
</dbReference>
<proteinExistence type="predicted"/>
<dbReference type="Proteomes" id="UP000789595">
    <property type="component" value="Unassembled WGS sequence"/>
</dbReference>
<dbReference type="PANTHER" id="PTHR43877">
    <property type="entry name" value="AMINOALKYLPHOSPHONATE N-ACETYLTRANSFERASE-RELATED-RELATED"/>
    <property type="match status" value="1"/>
</dbReference>
<evidence type="ECO:0000313" key="4">
    <source>
        <dbReference type="EMBL" id="CAH0364003.1"/>
    </source>
</evidence>
<dbReference type="Gene3D" id="3.40.630.30">
    <property type="match status" value="1"/>
</dbReference>
<gene>
    <name evidence="4" type="ORF">PECAL_1P03500</name>
</gene>
<dbReference type="InterPro" id="IPR016181">
    <property type="entry name" value="Acyl_CoA_acyltransferase"/>
</dbReference>
<dbReference type="AlphaFoldDB" id="A0A8J2S4A4"/>
<keyword evidence="2" id="KW-0012">Acyltransferase</keyword>
<dbReference type="InterPro" id="IPR050832">
    <property type="entry name" value="Bact_Acetyltransf"/>
</dbReference>
<evidence type="ECO:0000259" key="3">
    <source>
        <dbReference type="PROSITE" id="PS51186"/>
    </source>
</evidence>
<reference evidence="4" key="1">
    <citation type="submission" date="2021-11" db="EMBL/GenBank/DDBJ databases">
        <authorList>
            <consortium name="Genoscope - CEA"/>
            <person name="William W."/>
        </authorList>
    </citation>
    <scope>NUCLEOTIDE SEQUENCE</scope>
</reference>
<sequence length="243" mass="26847">MASSIRIEVLTPARYRENYEIEHAFLSSKKFCCVLPWSCCGGFGEWRAQREKQAPEHKALYAVAVDEATDKVLGFVYCCGHGMKCDLHKPKPGELYVEELAVSADARGKGVGTKLLQWAEAQAVLRGDTVMSLAVLRGNRAQGLYQRFGFEEQPHQDGCDECCECCFVTVCFGRPYGCCHEGWGSAFMTKSLLEKPAVVVVNAKGPVVEAMERSSEDVIVESGVVVRPRGLMRQASLNRALSR</sequence>
<dbReference type="InterPro" id="IPR000182">
    <property type="entry name" value="GNAT_dom"/>
</dbReference>
<dbReference type="SUPFAM" id="SSF55729">
    <property type="entry name" value="Acyl-CoA N-acyltransferases (Nat)"/>
    <property type="match status" value="1"/>
</dbReference>
<dbReference type="CDD" id="cd04301">
    <property type="entry name" value="NAT_SF"/>
    <property type="match status" value="1"/>
</dbReference>
<keyword evidence="1" id="KW-0808">Transferase</keyword>
<dbReference type="EMBL" id="CAKKNE010000001">
    <property type="protein sequence ID" value="CAH0364003.1"/>
    <property type="molecule type" value="Genomic_DNA"/>
</dbReference>
<organism evidence="4 5">
    <name type="scientific">Pelagomonas calceolata</name>
    <dbReference type="NCBI Taxonomy" id="35677"/>
    <lineage>
        <taxon>Eukaryota</taxon>
        <taxon>Sar</taxon>
        <taxon>Stramenopiles</taxon>
        <taxon>Ochrophyta</taxon>
        <taxon>Pelagophyceae</taxon>
        <taxon>Pelagomonadales</taxon>
        <taxon>Pelagomonadaceae</taxon>
        <taxon>Pelagomonas</taxon>
    </lineage>
</organism>